<dbReference type="InterPro" id="IPR052501">
    <property type="entry name" value="Alpha-1-2_FucT"/>
</dbReference>
<gene>
    <name evidence="3" type="primary">Necator_chrV.g18396</name>
    <name evidence="3" type="ORF">RB195_013605</name>
</gene>
<evidence type="ECO:0008006" key="5">
    <source>
        <dbReference type="Google" id="ProtNLM"/>
    </source>
</evidence>
<organism evidence="3 4">
    <name type="scientific">Necator americanus</name>
    <name type="common">Human hookworm</name>
    <dbReference type="NCBI Taxonomy" id="51031"/>
    <lineage>
        <taxon>Eukaryota</taxon>
        <taxon>Metazoa</taxon>
        <taxon>Ecdysozoa</taxon>
        <taxon>Nematoda</taxon>
        <taxon>Chromadorea</taxon>
        <taxon>Rhabditida</taxon>
        <taxon>Rhabditina</taxon>
        <taxon>Rhabditomorpha</taxon>
        <taxon>Strongyloidea</taxon>
        <taxon>Ancylostomatidae</taxon>
        <taxon>Bunostominae</taxon>
        <taxon>Necator</taxon>
    </lineage>
</organism>
<name>A0ABR1DZ50_NECAM</name>
<dbReference type="Proteomes" id="UP001303046">
    <property type="component" value="Unassembled WGS sequence"/>
</dbReference>
<dbReference type="CDD" id="cd11301">
    <property type="entry name" value="Fut1_Fut2_like"/>
    <property type="match status" value="1"/>
</dbReference>
<sequence length="494" mass="57339">MSNTQEQLRAIVFHEWRGDIGATAAARNNNIRLNEGTTTIRTIKRRFTCFASGDTDFVDNPRPLATETCWDPSHLDEGHPVYPDIHLSINQDIITGDESWVLYDSNAHREHPQGEDPPTQAELDLYPRKCLLFCYWNSKGMLCYKLFPQGLTVTGVIYARNSNTIHNPQCISPQLRFSSLPKLLNRIHGNEFVLQTDLCLYKRNNTKKYENFVGFHLNWGRLGNQLFHLISGYGIARTLNRTHYLPYEKGVRDHVMKYLQHINHMFPRLGGTYVLAKDGVNQTTVNFVGSCCAYDDPLRFSNNTNQYLLLNFKYGQNPRFFEEYLPEIREILQFSKDMERNGSKIVDVLKKKYSNLMCVHIRRTDFVGMKVATDMMTTVNAAFSIARRRNLSQFMIFGDDQKFMLELSKMIADQGNWNENAVLISNFTEAMDIYVASRMCNSFLITAVTSTFGWWLAFFIPNQDAVFYLPDKRPQNDKVPNRELFMKSWQEYSE</sequence>
<dbReference type="PANTHER" id="PTHR22898">
    <property type="entry name" value="UNCHARACTERIZED GLYCOSOL TRANSFERASE-RELATED"/>
    <property type="match status" value="1"/>
</dbReference>
<dbReference type="Gene3D" id="3.30.420.10">
    <property type="entry name" value="Ribonuclease H-like superfamily/Ribonuclease H"/>
    <property type="match status" value="1"/>
</dbReference>
<dbReference type="EMBL" id="JAVFWL010000005">
    <property type="protein sequence ID" value="KAK6754721.1"/>
    <property type="molecule type" value="Genomic_DNA"/>
</dbReference>
<evidence type="ECO:0000256" key="1">
    <source>
        <dbReference type="ARBA" id="ARBA00022676"/>
    </source>
</evidence>
<keyword evidence="2" id="KW-0808">Transferase</keyword>
<proteinExistence type="predicted"/>
<reference evidence="3 4" key="1">
    <citation type="submission" date="2023-08" db="EMBL/GenBank/DDBJ databases">
        <title>A Necator americanus chromosomal reference genome.</title>
        <authorList>
            <person name="Ilik V."/>
            <person name="Petrzelkova K.J."/>
            <person name="Pardy F."/>
            <person name="Fuh T."/>
            <person name="Niatou-Singa F.S."/>
            <person name="Gouil Q."/>
            <person name="Baker L."/>
            <person name="Ritchie M.E."/>
            <person name="Jex A.R."/>
            <person name="Gazzola D."/>
            <person name="Li H."/>
            <person name="Toshio Fujiwara R."/>
            <person name="Zhan B."/>
            <person name="Aroian R.V."/>
            <person name="Pafco B."/>
            <person name="Schwarz E.M."/>
        </authorList>
    </citation>
    <scope>NUCLEOTIDE SEQUENCE [LARGE SCALE GENOMIC DNA]</scope>
    <source>
        <strain evidence="3 4">Aroian</strain>
        <tissue evidence="3">Whole animal</tissue>
    </source>
</reference>
<protein>
    <recommendedName>
        <fullName evidence="5">L-Fucosyltransferase</fullName>
    </recommendedName>
</protein>
<dbReference type="InterPro" id="IPR036397">
    <property type="entry name" value="RNaseH_sf"/>
</dbReference>
<evidence type="ECO:0000256" key="2">
    <source>
        <dbReference type="ARBA" id="ARBA00022679"/>
    </source>
</evidence>
<dbReference type="InterPro" id="IPR002516">
    <property type="entry name" value="Glyco_trans_11"/>
</dbReference>
<evidence type="ECO:0000313" key="3">
    <source>
        <dbReference type="EMBL" id="KAK6754721.1"/>
    </source>
</evidence>
<dbReference type="Pfam" id="PF01359">
    <property type="entry name" value="Transposase_1"/>
    <property type="match status" value="1"/>
</dbReference>
<keyword evidence="4" id="KW-1185">Reference proteome</keyword>
<dbReference type="PANTHER" id="PTHR22898:SF3">
    <property type="entry name" value="ALPHA-1,2-FUCOSYLTRANSFERASE-RELATED"/>
    <property type="match status" value="1"/>
</dbReference>
<comment type="caution">
    <text evidence="3">The sequence shown here is derived from an EMBL/GenBank/DDBJ whole genome shotgun (WGS) entry which is preliminary data.</text>
</comment>
<dbReference type="Pfam" id="PF01531">
    <property type="entry name" value="Glyco_transf_11"/>
    <property type="match status" value="1"/>
</dbReference>
<accession>A0ABR1DZ50</accession>
<evidence type="ECO:0000313" key="4">
    <source>
        <dbReference type="Proteomes" id="UP001303046"/>
    </source>
</evidence>
<keyword evidence="1" id="KW-0328">Glycosyltransferase</keyword>
<dbReference type="InterPro" id="IPR001888">
    <property type="entry name" value="Transposase_1"/>
</dbReference>